<dbReference type="Proteomes" id="UP000827986">
    <property type="component" value="Unassembled WGS sequence"/>
</dbReference>
<name>A0A9D3XN99_9SAUR</name>
<accession>A0A9D3XN99</accession>
<dbReference type="AlphaFoldDB" id="A0A9D3XN99"/>
<keyword evidence="2" id="KW-1185">Reference proteome</keyword>
<sequence>MEDLEFRELLMVPFPRNINKDPNKYPSLMTTKKEFTVLLLHGSLGSLARMTAVTGTRQWSSLVRVLDAHRVLSDSSIVGRELQPMNGVFTSSYSTGTKRGSFHRCCW</sequence>
<proteinExistence type="predicted"/>
<gene>
    <name evidence="1" type="ORF">KIL84_004555</name>
</gene>
<organism evidence="1 2">
    <name type="scientific">Mauremys mutica</name>
    <name type="common">yellowpond turtle</name>
    <dbReference type="NCBI Taxonomy" id="74926"/>
    <lineage>
        <taxon>Eukaryota</taxon>
        <taxon>Metazoa</taxon>
        <taxon>Chordata</taxon>
        <taxon>Craniata</taxon>
        <taxon>Vertebrata</taxon>
        <taxon>Euteleostomi</taxon>
        <taxon>Archelosauria</taxon>
        <taxon>Testudinata</taxon>
        <taxon>Testudines</taxon>
        <taxon>Cryptodira</taxon>
        <taxon>Durocryptodira</taxon>
        <taxon>Testudinoidea</taxon>
        <taxon>Geoemydidae</taxon>
        <taxon>Geoemydinae</taxon>
        <taxon>Mauremys</taxon>
    </lineage>
</organism>
<evidence type="ECO:0000313" key="1">
    <source>
        <dbReference type="EMBL" id="KAH1183063.1"/>
    </source>
</evidence>
<evidence type="ECO:0000313" key="2">
    <source>
        <dbReference type="Proteomes" id="UP000827986"/>
    </source>
</evidence>
<reference evidence="1" key="1">
    <citation type="submission" date="2021-09" db="EMBL/GenBank/DDBJ databases">
        <title>The genome of Mauremys mutica provides insights into the evolution of semi-aquatic lifestyle.</title>
        <authorList>
            <person name="Gong S."/>
            <person name="Gao Y."/>
        </authorList>
    </citation>
    <scope>NUCLEOTIDE SEQUENCE</scope>
    <source>
        <strain evidence="1">MM-2020</strain>
        <tissue evidence="1">Muscle</tissue>
    </source>
</reference>
<dbReference type="EMBL" id="JAHDVG010000466">
    <property type="protein sequence ID" value="KAH1183063.1"/>
    <property type="molecule type" value="Genomic_DNA"/>
</dbReference>
<comment type="caution">
    <text evidence="1">The sequence shown here is derived from an EMBL/GenBank/DDBJ whole genome shotgun (WGS) entry which is preliminary data.</text>
</comment>
<protein>
    <submittedName>
        <fullName evidence="1">Uncharacterized protein</fullName>
    </submittedName>
</protein>